<evidence type="ECO:0000256" key="1">
    <source>
        <dbReference type="ARBA" id="ARBA00007129"/>
    </source>
</evidence>
<accession>A0A2Z6MJV6</accession>
<feature type="region of interest" description="Disordered" evidence="2">
    <location>
        <begin position="117"/>
        <end position="139"/>
    </location>
</feature>
<comment type="similarity">
    <text evidence="1">Belongs to the TUB family.</text>
</comment>
<dbReference type="EMBL" id="DF973473">
    <property type="protein sequence ID" value="GAU31941.1"/>
    <property type="molecule type" value="Genomic_DNA"/>
</dbReference>
<dbReference type="PANTHER" id="PTHR16517:SF86">
    <property type="entry name" value="TUBBY-LIKE F-BOX PROTEIN 1"/>
    <property type="match status" value="1"/>
</dbReference>
<proteinExistence type="inferred from homology"/>
<reference evidence="6" key="1">
    <citation type="journal article" date="2017" name="Front. Plant Sci.">
        <title>Climate Clever Clovers: New Paradigm to Reduce the Environmental Footprint of Ruminants by Breeding Low Methanogenic Forages Utilizing Haplotype Variation.</title>
        <authorList>
            <person name="Kaur P."/>
            <person name="Appels R."/>
            <person name="Bayer P.E."/>
            <person name="Keeble-Gagnere G."/>
            <person name="Wang J."/>
            <person name="Hirakawa H."/>
            <person name="Shirasawa K."/>
            <person name="Vercoe P."/>
            <person name="Stefanova K."/>
            <person name="Durmic Z."/>
            <person name="Nichols P."/>
            <person name="Revell C."/>
            <person name="Isobe S.N."/>
            <person name="Edwards D."/>
            <person name="Erskine W."/>
        </authorList>
    </citation>
    <scope>NUCLEOTIDE SEQUENCE [LARGE SCALE GENOMIC DNA]</scope>
    <source>
        <strain evidence="6">cv. Daliak</strain>
    </source>
</reference>
<dbReference type="SUPFAM" id="SSF81383">
    <property type="entry name" value="F-box domain"/>
    <property type="match status" value="1"/>
</dbReference>
<feature type="domain" description="Tubby C-terminal" evidence="3">
    <location>
        <begin position="109"/>
        <end position="201"/>
    </location>
</feature>
<dbReference type="InterPro" id="IPR036047">
    <property type="entry name" value="F-box-like_dom_sf"/>
</dbReference>
<dbReference type="InterPro" id="IPR000007">
    <property type="entry name" value="Tubby_C"/>
</dbReference>
<dbReference type="InterPro" id="IPR001810">
    <property type="entry name" value="F-box_dom"/>
</dbReference>
<keyword evidence="6" id="KW-1185">Reference proteome</keyword>
<dbReference type="SUPFAM" id="SSF54518">
    <property type="entry name" value="Tubby C-terminal domain-like"/>
    <property type="match status" value="1"/>
</dbReference>
<feature type="domain" description="F-box" evidence="4">
    <location>
        <begin position="53"/>
        <end position="96"/>
    </location>
</feature>
<dbReference type="Pfam" id="PF12937">
    <property type="entry name" value="F-box-like"/>
    <property type="match status" value="1"/>
</dbReference>
<organism evidence="5 6">
    <name type="scientific">Trifolium subterraneum</name>
    <name type="common">Subterranean clover</name>
    <dbReference type="NCBI Taxonomy" id="3900"/>
    <lineage>
        <taxon>Eukaryota</taxon>
        <taxon>Viridiplantae</taxon>
        <taxon>Streptophyta</taxon>
        <taxon>Embryophyta</taxon>
        <taxon>Tracheophyta</taxon>
        <taxon>Spermatophyta</taxon>
        <taxon>Magnoliopsida</taxon>
        <taxon>eudicotyledons</taxon>
        <taxon>Gunneridae</taxon>
        <taxon>Pentapetalae</taxon>
        <taxon>rosids</taxon>
        <taxon>fabids</taxon>
        <taxon>Fabales</taxon>
        <taxon>Fabaceae</taxon>
        <taxon>Papilionoideae</taxon>
        <taxon>50 kb inversion clade</taxon>
        <taxon>NPAAA clade</taxon>
        <taxon>Hologalegina</taxon>
        <taxon>IRL clade</taxon>
        <taxon>Trifolieae</taxon>
        <taxon>Trifolium</taxon>
    </lineage>
</organism>
<evidence type="ECO:0008006" key="7">
    <source>
        <dbReference type="Google" id="ProtNLM"/>
    </source>
</evidence>
<evidence type="ECO:0000313" key="6">
    <source>
        <dbReference type="Proteomes" id="UP000242715"/>
    </source>
</evidence>
<evidence type="ECO:0000259" key="3">
    <source>
        <dbReference type="Pfam" id="PF01167"/>
    </source>
</evidence>
<gene>
    <name evidence="5" type="ORF">TSUD_288750</name>
</gene>
<dbReference type="Proteomes" id="UP000242715">
    <property type="component" value="Unassembled WGS sequence"/>
</dbReference>
<dbReference type="CDD" id="cd22153">
    <property type="entry name" value="F-box_AtTLP-like"/>
    <property type="match status" value="1"/>
</dbReference>
<dbReference type="Gene3D" id="3.20.90.10">
    <property type="entry name" value="Tubby Protein, Chain A"/>
    <property type="match status" value="1"/>
</dbReference>
<dbReference type="AlphaFoldDB" id="A0A2Z6MJV6"/>
<dbReference type="PANTHER" id="PTHR16517">
    <property type="entry name" value="TUBBY-RELATED"/>
    <property type="match status" value="1"/>
</dbReference>
<dbReference type="Pfam" id="PF01167">
    <property type="entry name" value="Tub"/>
    <property type="match status" value="1"/>
</dbReference>
<dbReference type="InterPro" id="IPR025659">
    <property type="entry name" value="Tubby-like_C"/>
</dbReference>
<evidence type="ECO:0000259" key="4">
    <source>
        <dbReference type="Pfam" id="PF12937"/>
    </source>
</evidence>
<dbReference type="OrthoDB" id="8775810at2759"/>
<protein>
    <recommendedName>
        <fullName evidence="7">F-box domain-containing protein</fullName>
    </recommendedName>
</protein>
<sequence>MSFRSIVRDVRDGIGSLSMRSFEVRLPGHDRGKSSNLVHESNEQPCVIENSRWASLPSELLCDVIKRLEESESTWPARKHVVACAAVCKSWREMCKEITSSVESSGKITFPVSLKQPPYSNAQLPPPGRSRRFNSTKVSPKVPTGNYNIAEITYELNVLGTRGPRRMNCIMSSIPMSSLEPGGNVPGQPELLPCTLDDSFRTISSSRSIFNSMVMLHGVIEHFIV</sequence>
<dbReference type="FunFam" id="1.20.1280.50:FF:000047">
    <property type="entry name" value="Tubby-like F-box protein"/>
    <property type="match status" value="1"/>
</dbReference>
<evidence type="ECO:0000256" key="2">
    <source>
        <dbReference type="SAM" id="MobiDB-lite"/>
    </source>
</evidence>
<name>A0A2Z6MJV6_TRISU</name>
<evidence type="ECO:0000313" key="5">
    <source>
        <dbReference type="EMBL" id="GAU31941.1"/>
    </source>
</evidence>
<dbReference type="Gene3D" id="1.20.1280.50">
    <property type="match status" value="1"/>
</dbReference>